<sequence length="1343" mass="143395">MNLKNKRKGVLLLVLLLVLLVCGGIYTAYRLHPESFVGKNDVITRGEFAADLAKELKLDTGSAVKDPPTFSDIDGHWAEKYIEALVSAGIIDPADYPDGFKPDEPITRAEIIKMLVRARGQDDEAKNTQGHSGYDDQSDIPDDDKGYVIVGKEDGIIGDTGDGKLHPNDPVTRGEADDMTGKADPKPVTPTPSSPATDTPTPGKPEQPTPTPSEPEKPTPTPTPTPGDSDSGGSYYYPDAQVRFELPETAHTDTEIKVMPVWKYTQSFAWSLTKTAVDGSEQPVELTDAVTGSLGLEGGTIQFKKDGVYTLTATAKNAGGKETTLSKTVTVYPVLDLTFNLPETTHTDKSVTLAYAQASLYGHNIIWTAKKDGESAQLTDILDGTLGNEGGTFAFKSKGSYNLTASVTDETGRVFTHTESTKAYPVAGIAFTLPETSHTDTAVDVATKLTNADGLPVIWSLTKNGEPAALSDELEGTLTDAGGKVRFKDKGVYRITGTLTDETGRAFEASQTVTVYPVGSVGFYLPEIAHTDTDVQVKATFQNVGTAEIQWSLTKDGKAAALSDYVEGRLTDTDSTVRFKEKGEYVLKAAFTDPAGRSYSYSAPIKVYPIPGISYKLPETAHTDTTVTVTPETSELGSLKVEWLLENGFGFQDWSTYVDGTLTNSGGQIRFKHAGTYELIARITDETGRVFLYETGGKIEVLPVLDISFELPASTHTDRTVDLRTRGNNNVLPVEWTLTKGGKSVELTDVLEGSLNAYGGKIQFKDVGNYTLTASMTDALGRVFSYSASTIVYPVPIVTMSTPQTWYAGEAGTVSVSGTNLENLTADWTVIRNDGGAEPYTAYTSGTLTKEGGTITFPAKGRYQLILTLTDPAGRTFINSRSLTVYPIPSMSIGIPSLTYSGDAFTVTASGTELDGDTVDWFLSEDGGEAKSYTEYAAGSLDNSGGTLRISTDKTVSVKLRAVVTAGNGRKFIFDSNAGTIKPVASFPFTVPSSAHIGSSFTVSLPSATGLEGRALTWELTKDGGAASYTENLTNSGGSIAVSATGSYTLTATTTDSEGRTFQYSQSFTVTNNAPNKPIGSASVTRTAKNGNLLVNINASATDPDGDPVTLEYSGNTSDSCYAVGAHTVRVRAKDAWGLTSDWTDITFTVANSAPTTPVIIRTPDGNTVAPGTAITITASSTDPDGDAITYVWEGRPAQTSTDYPLGKNVVRVKAVDSTDAESPWAAIIFFVADASHGGGMTLTGPDSTIIENGIDGATITKYTFTVPPVSGHCGNDFGRVRGYNIITGQWDQLDYGTTTNGITFTRSLSPGIYSKLEMYYYTNHDCMYNKSNITYSVEFYFS</sequence>
<dbReference type="Pfam" id="PF00395">
    <property type="entry name" value="SLH"/>
    <property type="match status" value="2"/>
</dbReference>
<feature type="compositionally biased region" description="Pro residues" evidence="2">
    <location>
        <begin position="202"/>
        <end position="225"/>
    </location>
</feature>
<dbReference type="EMBL" id="CP060286">
    <property type="protein sequence ID" value="QNK39970.1"/>
    <property type="molecule type" value="Genomic_DNA"/>
</dbReference>
<evidence type="ECO:0000313" key="4">
    <source>
        <dbReference type="EMBL" id="QNK39970.1"/>
    </source>
</evidence>
<dbReference type="RefSeq" id="WP_187035089.1">
    <property type="nucleotide sequence ID" value="NZ_CP060286.1"/>
</dbReference>
<feature type="domain" description="SLH" evidence="3">
    <location>
        <begin position="65"/>
        <end position="129"/>
    </location>
</feature>
<dbReference type="Gene3D" id="2.60.40.10">
    <property type="entry name" value="Immunoglobulins"/>
    <property type="match status" value="1"/>
</dbReference>
<feature type="compositionally biased region" description="Basic and acidic residues" evidence="2">
    <location>
        <begin position="143"/>
        <end position="185"/>
    </location>
</feature>
<feature type="region of interest" description="Disordered" evidence="2">
    <location>
        <begin position="120"/>
        <end position="237"/>
    </location>
</feature>
<name>A0A7G8T8M9_9FIRM</name>
<dbReference type="InterPro" id="IPR001119">
    <property type="entry name" value="SLH_dom"/>
</dbReference>
<organism evidence="4 5">
    <name type="scientific">Caproicibacter fermentans</name>
    <dbReference type="NCBI Taxonomy" id="2576756"/>
    <lineage>
        <taxon>Bacteria</taxon>
        <taxon>Bacillati</taxon>
        <taxon>Bacillota</taxon>
        <taxon>Clostridia</taxon>
        <taxon>Eubacteriales</taxon>
        <taxon>Acutalibacteraceae</taxon>
        <taxon>Caproicibacter</taxon>
    </lineage>
</organism>
<proteinExistence type="predicted"/>
<dbReference type="PROSITE" id="PS51272">
    <property type="entry name" value="SLH"/>
    <property type="match status" value="2"/>
</dbReference>
<dbReference type="Proteomes" id="UP000515909">
    <property type="component" value="Chromosome"/>
</dbReference>
<keyword evidence="1" id="KW-0677">Repeat</keyword>
<evidence type="ECO:0000256" key="2">
    <source>
        <dbReference type="SAM" id="MobiDB-lite"/>
    </source>
</evidence>
<evidence type="ECO:0000256" key="1">
    <source>
        <dbReference type="ARBA" id="ARBA00022737"/>
    </source>
</evidence>
<gene>
    <name evidence="4" type="ORF">HCR03_14830</name>
</gene>
<dbReference type="InterPro" id="IPR013783">
    <property type="entry name" value="Ig-like_fold"/>
</dbReference>
<reference evidence="4 5" key="1">
    <citation type="submission" date="2020-08" db="EMBL/GenBank/DDBJ databases">
        <title>The isolate Caproiciproducens sp. 7D4C2 produces n-caproate at mildly acidic conditions from hexoses: genome and rBOX comparison with related strains and chain-elongating bacteria.</title>
        <authorList>
            <person name="Esquivel-Elizondo S."/>
            <person name="Bagci C."/>
            <person name="Temovska M."/>
            <person name="Jeon B.S."/>
            <person name="Bessarab I."/>
            <person name="Williams R.B.H."/>
            <person name="Huson D.H."/>
            <person name="Angenent L.T."/>
        </authorList>
    </citation>
    <scope>NUCLEOTIDE SEQUENCE [LARGE SCALE GENOMIC DNA]</scope>
    <source>
        <strain evidence="4 5">7D4C2</strain>
    </source>
</reference>
<evidence type="ECO:0000259" key="3">
    <source>
        <dbReference type="PROSITE" id="PS51272"/>
    </source>
</evidence>
<feature type="compositionally biased region" description="Low complexity" evidence="2">
    <location>
        <begin position="226"/>
        <end position="237"/>
    </location>
</feature>
<protein>
    <submittedName>
        <fullName evidence="4">S-layer homology domain-containing protein</fullName>
    </submittedName>
</protein>
<dbReference type="KEGG" id="cfem:HCR03_14830"/>
<feature type="domain" description="SLH" evidence="3">
    <location>
        <begin position="131"/>
        <end position="194"/>
    </location>
</feature>
<accession>A0A7G8T8M9</accession>
<evidence type="ECO:0000313" key="5">
    <source>
        <dbReference type="Proteomes" id="UP000515909"/>
    </source>
</evidence>